<dbReference type="Gene3D" id="1.10.10.10">
    <property type="entry name" value="Winged helix-like DNA-binding domain superfamily/Winged helix DNA-binding domain"/>
    <property type="match status" value="1"/>
</dbReference>
<dbReference type="Pfam" id="PF00072">
    <property type="entry name" value="Response_reg"/>
    <property type="match status" value="1"/>
</dbReference>
<evidence type="ECO:0000256" key="4">
    <source>
        <dbReference type="ARBA" id="ARBA00023125"/>
    </source>
</evidence>
<proteinExistence type="predicted"/>
<dbReference type="InterPro" id="IPR047673">
    <property type="entry name" value="MtrA_REC"/>
</dbReference>
<dbReference type="NCBIfam" id="NF040689">
    <property type="entry name" value="MtrAB_MtrA"/>
    <property type="match status" value="1"/>
</dbReference>
<keyword evidence="2" id="KW-0902">Two-component regulatory system</keyword>
<dbReference type="InterPro" id="IPR036388">
    <property type="entry name" value="WH-like_DNA-bd_sf"/>
</dbReference>
<dbReference type="GO" id="GO:0032993">
    <property type="term" value="C:protein-DNA complex"/>
    <property type="evidence" value="ECO:0007669"/>
    <property type="project" value="TreeGrafter"/>
</dbReference>
<reference evidence="11 12" key="1">
    <citation type="submission" date="2014-03" db="EMBL/GenBank/DDBJ databases">
        <title>Genomics of Bifidobacteria.</title>
        <authorList>
            <person name="Ventura M."/>
            <person name="Milani C."/>
            <person name="Lugli G.A."/>
        </authorList>
    </citation>
    <scope>NUCLEOTIDE SEQUENCE [LARGE SCALE GENOMIC DNA]</scope>
    <source>
        <strain evidence="11 12">LMG 11586</strain>
    </source>
</reference>
<dbReference type="AlphaFoldDB" id="A0A087APT5"/>
<keyword evidence="3" id="KW-0805">Transcription regulation</keyword>
<dbReference type="SMART" id="SM00448">
    <property type="entry name" value="REC"/>
    <property type="match status" value="1"/>
</dbReference>
<feature type="modified residue" description="4-aspartylphosphate" evidence="7">
    <location>
        <position position="59"/>
    </location>
</feature>
<dbReference type="CDD" id="cd17626">
    <property type="entry name" value="REC_OmpR_MtrA-like"/>
    <property type="match status" value="1"/>
</dbReference>
<dbReference type="GO" id="GO:0000976">
    <property type="term" value="F:transcription cis-regulatory region binding"/>
    <property type="evidence" value="ECO:0007669"/>
    <property type="project" value="InterPro"/>
</dbReference>
<accession>A0A087APT5</accession>
<feature type="domain" description="Response regulatory" evidence="9">
    <location>
        <begin position="10"/>
        <end position="123"/>
    </location>
</feature>
<dbReference type="SUPFAM" id="SSF52172">
    <property type="entry name" value="CheY-like"/>
    <property type="match status" value="1"/>
</dbReference>
<dbReference type="GO" id="GO:0000156">
    <property type="term" value="F:phosphorelay response regulator activity"/>
    <property type="evidence" value="ECO:0007669"/>
    <property type="project" value="InterPro"/>
</dbReference>
<dbReference type="RefSeq" id="WP_272944572.1">
    <property type="nucleotide sequence ID" value="NZ_JGYX01000003.1"/>
</dbReference>
<dbReference type="GO" id="GO:0045893">
    <property type="term" value="P:positive regulation of DNA-templated transcription"/>
    <property type="evidence" value="ECO:0007669"/>
    <property type="project" value="InterPro"/>
</dbReference>
<dbReference type="PROSITE" id="PS51755">
    <property type="entry name" value="OMPR_PHOB"/>
    <property type="match status" value="1"/>
</dbReference>
<dbReference type="InterPro" id="IPR011006">
    <property type="entry name" value="CheY-like_superfamily"/>
</dbReference>
<protein>
    <recommendedName>
        <fullName evidence="6">DNA-binding response regulator MtrA</fullName>
    </recommendedName>
</protein>
<evidence type="ECO:0000313" key="11">
    <source>
        <dbReference type="EMBL" id="KFI60785.1"/>
    </source>
</evidence>
<evidence type="ECO:0000256" key="2">
    <source>
        <dbReference type="ARBA" id="ARBA00023012"/>
    </source>
</evidence>
<dbReference type="PANTHER" id="PTHR48111">
    <property type="entry name" value="REGULATOR OF RPOS"/>
    <property type="match status" value="1"/>
</dbReference>
<dbReference type="GO" id="GO:0005829">
    <property type="term" value="C:cytosol"/>
    <property type="evidence" value="ECO:0007669"/>
    <property type="project" value="TreeGrafter"/>
</dbReference>
<sequence>MHNPESETKTILIVDDDQALGEMLSIVLESEGFRTTVCADGLRALDVLPVVRPDLVLLDVMLPGMGGVEVARMIRRDSGVPIIMLTAKSDTQDIVTGLEAGADDYVPKPFKVAELVARVRARLRIPTPTNGIHFGGRDNDSGHIECGGIVMDRGEHLAQKDGADLQLTPMEFELLYVLACNAGEVISRANLLKSVWGYEDAGDTRLVTVHIQRLRAKVESNPEHPQIIRTVRGIGYKFVAPVAGCAA</sequence>
<dbReference type="Pfam" id="PF00486">
    <property type="entry name" value="Trans_reg_C"/>
    <property type="match status" value="1"/>
</dbReference>
<keyword evidence="12" id="KW-1185">Reference proteome</keyword>
<gene>
    <name evidence="11" type="ORF">BIGA_1255</name>
</gene>
<keyword evidence="4 8" id="KW-0238">DNA-binding</keyword>
<name>A0A087APT5_9BIFI</name>
<evidence type="ECO:0000256" key="3">
    <source>
        <dbReference type="ARBA" id="ARBA00023015"/>
    </source>
</evidence>
<dbReference type="InterPro" id="IPR016032">
    <property type="entry name" value="Sig_transdc_resp-reg_C-effctor"/>
</dbReference>
<evidence type="ECO:0000256" key="5">
    <source>
        <dbReference type="ARBA" id="ARBA00023163"/>
    </source>
</evidence>
<dbReference type="SUPFAM" id="SSF46894">
    <property type="entry name" value="C-terminal effector domain of the bipartite response regulators"/>
    <property type="match status" value="1"/>
</dbReference>
<dbReference type="InterPro" id="IPR001789">
    <property type="entry name" value="Sig_transdc_resp-reg_receiver"/>
</dbReference>
<dbReference type="EMBL" id="JGYX01000003">
    <property type="protein sequence ID" value="KFI60785.1"/>
    <property type="molecule type" value="Genomic_DNA"/>
</dbReference>
<dbReference type="eggNOG" id="COG0745">
    <property type="taxonomic scope" value="Bacteria"/>
</dbReference>
<keyword evidence="5" id="KW-0804">Transcription</keyword>
<keyword evidence="1 7" id="KW-0597">Phosphoprotein</keyword>
<dbReference type="PANTHER" id="PTHR48111:SF21">
    <property type="entry name" value="DNA-BINDING DUAL MASTER TRANSCRIPTIONAL REGULATOR RPAA"/>
    <property type="match status" value="1"/>
</dbReference>
<feature type="domain" description="OmpR/PhoB-type" evidence="10">
    <location>
        <begin position="141"/>
        <end position="240"/>
    </location>
</feature>
<evidence type="ECO:0000256" key="7">
    <source>
        <dbReference type="PROSITE-ProRule" id="PRU00169"/>
    </source>
</evidence>
<evidence type="ECO:0000313" key="12">
    <source>
        <dbReference type="Proteomes" id="UP000029046"/>
    </source>
</evidence>
<dbReference type="CDD" id="cd00383">
    <property type="entry name" value="trans_reg_C"/>
    <property type="match status" value="1"/>
</dbReference>
<comment type="caution">
    <text evidence="11">The sequence shown here is derived from an EMBL/GenBank/DDBJ whole genome shotgun (WGS) entry which is preliminary data.</text>
</comment>
<dbReference type="Gene3D" id="3.40.50.2300">
    <property type="match status" value="1"/>
</dbReference>
<evidence type="ECO:0000256" key="1">
    <source>
        <dbReference type="ARBA" id="ARBA00022553"/>
    </source>
</evidence>
<dbReference type="FunFam" id="1.10.10.10:FF:000018">
    <property type="entry name" value="DNA-binding response regulator ResD"/>
    <property type="match status" value="1"/>
</dbReference>
<organism evidence="11 12">
    <name type="scientific">Bifidobacterium pullorum subsp. gallinarum</name>
    <dbReference type="NCBI Taxonomy" id="78344"/>
    <lineage>
        <taxon>Bacteria</taxon>
        <taxon>Bacillati</taxon>
        <taxon>Actinomycetota</taxon>
        <taxon>Actinomycetes</taxon>
        <taxon>Bifidobacteriales</taxon>
        <taxon>Bifidobacteriaceae</taxon>
        <taxon>Bifidobacterium</taxon>
    </lineage>
</organism>
<dbReference type="SMART" id="SM00862">
    <property type="entry name" value="Trans_reg_C"/>
    <property type="match status" value="1"/>
</dbReference>
<dbReference type="Proteomes" id="UP000029046">
    <property type="component" value="Unassembled WGS sequence"/>
</dbReference>
<evidence type="ECO:0000259" key="9">
    <source>
        <dbReference type="PROSITE" id="PS50110"/>
    </source>
</evidence>
<dbReference type="InterPro" id="IPR039420">
    <property type="entry name" value="WalR-like"/>
</dbReference>
<dbReference type="PROSITE" id="PS50110">
    <property type="entry name" value="RESPONSE_REGULATORY"/>
    <property type="match status" value="1"/>
</dbReference>
<dbReference type="FunFam" id="3.40.50.2300:FF:000001">
    <property type="entry name" value="DNA-binding response regulator PhoB"/>
    <property type="match status" value="1"/>
</dbReference>
<dbReference type="InterPro" id="IPR001867">
    <property type="entry name" value="OmpR/PhoB-type_DNA-bd"/>
</dbReference>
<evidence type="ECO:0000256" key="8">
    <source>
        <dbReference type="PROSITE-ProRule" id="PRU01091"/>
    </source>
</evidence>
<feature type="DNA-binding region" description="OmpR/PhoB-type" evidence="8">
    <location>
        <begin position="141"/>
        <end position="240"/>
    </location>
</feature>
<evidence type="ECO:0000256" key="6">
    <source>
        <dbReference type="ARBA" id="ARBA00035142"/>
    </source>
</evidence>
<evidence type="ECO:0000259" key="10">
    <source>
        <dbReference type="PROSITE" id="PS51755"/>
    </source>
</evidence>
<dbReference type="InterPro" id="IPR047671">
    <property type="entry name" value="MtrAB_MtrA"/>
</dbReference>